<keyword evidence="14" id="KW-0496">Mitochondrion</keyword>
<evidence type="ECO:0000256" key="14">
    <source>
        <dbReference type="ARBA" id="ARBA00023128"/>
    </source>
</evidence>
<organism evidence="26 27">
    <name type="scientific">Daphnia galeata</name>
    <dbReference type="NCBI Taxonomy" id="27404"/>
    <lineage>
        <taxon>Eukaryota</taxon>
        <taxon>Metazoa</taxon>
        <taxon>Ecdysozoa</taxon>
        <taxon>Arthropoda</taxon>
        <taxon>Crustacea</taxon>
        <taxon>Branchiopoda</taxon>
        <taxon>Diplostraca</taxon>
        <taxon>Cladocera</taxon>
        <taxon>Anomopoda</taxon>
        <taxon>Daphniidae</taxon>
        <taxon>Daphnia</taxon>
    </lineage>
</organism>
<evidence type="ECO:0000256" key="6">
    <source>
        <dbReference type="ARBA" id="ARBA00011245"/>
    </source>
</evidence>
<evidence type="ECO:0000256" key="24">
    <source>
        <dbReference type="ARBA" id="ARBA00049015"/>
    </source>
</evidence>
<feature type="binding site" evidence="25">
    <location>
        <position position="338"/>
    </location>
    <ligand>
        <name>Mg(2+)</name>
        <dbReference type="ChEBI" id="CHEBI:18420"/>
        <label>1</label>
    </ligand>
</feature>
<dbReference type="Proteomes" id="UP000789390">
    <property type="component" value="Unassembled WGS sequence"/>
</dbReference>
<dbReference type="InterPro" id="IPR050792">
    <property type="entry name" value="ADP-ribosylglycohydrolase"/>
</dbReference>
<comment type="subunit">
    <text evidence="6">Monomer.</text>
</comment>
<dbReference type="InterPro" id="IPR036705">
    <property type="entry name" value="Ribosyl_crysJ1_sf"/>
</dbReference>
<dbReference type="EC" id="3.2.1.143" evidence="7"/>
<dbReference type="EMBL" id="CAKKLH010000309">
    <property type="protein sequence ID" value="CAH0111036.1"/>
    <property type="molecule type" value="Genomic_DNA"/>
</dbReference>
<keyword evidence="13 25" id="KW-0460">Magnesium</keyword>
<evidence type="ECO:0000256" key="13">
    <source>
        <dbReference type="ARBA" id="ARBA00022842"/>
    </source>
</evidence>
<keyword evidence="15" id="KW-0234">DNA repair</keyword>
<dbReference type="SUPFAM" id="SSF101478">
    <property type="entry name" value="ADP-ribosylglycohydrolase"/>
    <property type="match status" value="1"/>
</dbReference>
<keyword evidence="9" id="KW-0963">Cytoplasm</keyword>
<evidence type="ECO:0000256" key="7">
    <source>
        <dbReference type="ARBA" id="ARBA00012255"/>
    </source>
</evidence>
<evidence type="ECO:0000256" key="8">
    <source>
        <dbReference type="ARBA" id="ARBA00022454"/>
    </source>
</evidence>
<dbReference type="Pfam" id="PF03747">
    <property type="entry name" value="ADP_ribosyl_GH"/>
    <property type="match status" value="1"/>
</dbReference>
<dbReference type="InterPro" id="IPR005502">
    <property type="entry name" value="Ribosyl_crysJ1"/>
</dbReference>
<dbReference type="GO" id="GO:0004649">
    <property type="term" value="F:poly(ADP-ribose) glycohydrolase activity"/>
    <property type="evidence" value="ECO:0007669"/>
    <property type="project" value="UniProtKB-EC"/>
</dbReference>
<dbReference type="OrthoDB" id="410104at2759"/>
<evidence type="ECO:0000256" key="1">
    <source>
        <dbReference type="ARBA" id="ARBA00004123"/>
    </source>
</evidence>
<evidence type="ECO:0000256" key="15">
    <source>
        <dbReference type="ARBA" id="ARBA00023204"/>
    </source>
</evidence>
<evidence type="ECO:0000256" key="9">
    <source>
        <dbReference type="ARBA" id="ARBA00022490"/>
    </source>
</evidence>
<feature type="binding site" evidence="25">
    <location>
        <position position="341"/>
    </location>
    <ligand>
        <name>Mg(2+)</name>
        <dbReference type="ChEBI" id="CHEBI:18420"/>
        <label>1</label>
    </ligand>
</feature>
<comment type="catalytic activity">
    <reaction evidence="24">
        <text>alpha-NAD(+) + H2O = ADP-D-ribose + nicotinamide + H(+)</text>
        <dbReference type="Rhea" id="RHEA:68792"/>
        <dbReference type="ChEBI" id="CHEBI:15377"/>
        <dbReference type="ChEBI" id="CHEBI:15378"/>
        <dbReference type="ChEBI" id="CHEBI:17154"/>
        <dbReference type="ChEBI" id="CHEBI:57967"/>
        <dbReference type="ChEBI" id="CHEBI:77017"/>
    </reaction>
</comment>
<sequence length="388" mass="42457">MSEQATETSESEEIMNGKTVVAGKCPNLASRFRGCMLGSLIGDCLGQPFEGEERPISKSVLNSYFEKLHDSNLKAPYKAYTDDTAMTFSVAQSLINKNRFDPQDMAKKFVDEFYAHPRRGYASSMTDVFKALKRDDCKDPYGPGRLLYAGRGSYGNGSAMRIAPIALFCHSNAEEAMHIAYKSSLITHANELGYNGAILQCLAIQKALHSDSSVPLDVDQFALYLQEKMGTIEKNEEQPSMLNSFLHNSSQPRRTTINMTKSSYVRKLQEMRHLLKNPTVSAEKVVDVLGHFVSAYGSVCTAIYSFLRSAKDDSASAGGSSESPVQRAIRYAISLGGDTDTIANMTGALAGAYYGHEAVPPVLLSHCEAEGVEQAIELADCLYQAVEK</sequence>
<dbReference type="AlphaFoldDB" id="A0A8J2WAB9"/>
<dbReference type="GO" id="GO:0046872">
    <property type="term" value="F:metal ion binding"/>
    <property type="evidence" value="ECO:0007669"/>
    <property type="project" value="UniProtKB-KW"/>
</dbReference>
<dbReference type="GO" id="GO:0005694">
    <property type="term" value="C:chromosome"/>
    <property type="evidence" value="ECO:0007669"/>
    <property type="project" value="UniProtKB-SubCell"/>
</dbReference>
<dbReference type="GO" id="GO:0005759">
    <property type="term" value="C:mitochondrial matrix"/>
    <property type="evidence" value="ECO:0007669"/>
    <property type="project" value="UniProtKB-SubCell"/>
</dbReference>
<keyword evidence="27" id="KW-1185">Reference proteome</keyword>
<comment type="similarity">
    <text evidence="5">Belongs to the ADP-ribosylglycohydrolase family.</text>
</comment>
<keyword evidence="12" id="KW-0378">Hydrolase</keyword>
<feature type="binding site" evidence="25">
    <location>
        <position position="340"/>
    </location>
    <ligand>
        <name>Mg(2+)</name>
        <dbReference type="ChEBI" id="CHEBI:18420"/>
        <label>1</label>
    </ligand>
</feature>
<evidence type="ECO:0000256" key="12">
    <source>
        <dbReference type="ARBA" id="ARBA00022801"/>
    </source>
</evidence>
<evidence type="ECO:0000256" key="18">
    <source>
        <dbReference type="ARBA" id="ARBA00042398"/>
    </source>
</evidence>
<evidence type="ECO:0000313" key="26">
    <source>
        <dbReference type="EMBL" id="CAH0111036.1"/>
    </source>
</evidence>
<evidence type="ECO:0000256" key="10">
    <source>
        <dbReference type="ARBA" id="ARBA00022723"/>
    </source>
</evidence>
<dbReference type="PANTHER" id="PTHR16222">
    <property type="entry name" value="ADP-RIBOSYLGLYCOHYDROLASE"/>
    <property type="match status" value="1"/>
</dbReference>
<dbReference type="FunFam" id="1.10.4080.10:FF:000001">
    <property type="entry name" value="ADP-ribose glycohydrolase ARH3"/>
    <property type="match status" value="1"/>
</dbReference>
<evidence type="ECO:0000256" key="21">
    <source>
        <dbReference type="ARBA" id="ARBA00042850"/>
    </source>
</evidence>
<comment type="caution">
    <text evidence="26">The sequence shown here is derived from an EMBL/GenBank/DDBJ whole genome shotgun (WGS) entry which is preliminary data.</text>
</comment>
<dbReference type="Gene3D" id="1.10.4080.10">
    <property type="entry name" value="ADP-ribosylation/Crystallin J1"/>
    <property type="match status" value="1"/>
</dbReference>
<evidence type="ECO:0000256" key="4">
    <source>
        <dbReference type="ARBA" id="ARBA00004496"/>
    </source>
</evidence>
<keyword evidence="16" id="KW-0539">Nucleus</keyword>
<evidence type="ECO:0000256" key="19">
    <source>
        <dbReference type="ARBA" id="ARBA00042471"/>
    </source>
</evidence>
<accession>A0A8J2WAB9</accession>
<dbReference type="PANTHER" id="PTHR16222:SF24">
    <property type="entry name" value="ADP-RIBOSYLHYDROLASE ARH3"/>
    <property type="match status" value="1"/>
</dbReference>
<dbReference type="GO" id="GO:0005634">
    <property type="term" value="C:nucleus"/>
    <property type="evidence" value="ECO:0007669"/>
    <property type="project" value="UniProtKB-SubCell"/>
</dbReference>
<reference evidence="26" key="1">
    <citation type="submission" date="2021-11" db="EMBL/GenBank/DDBJ databases">
        <authorList>
            <person name="Schell T."/>
        </authorList>
    </citation>
    <scope>NUCLEOTIDE SEQUENCE</scope>
    <source>
        <strain evidence="26">M5</strain>
    </source>
</reference>
<evidence type="ECO:0000256" key="2">
    <source>
        <dbReference type="ARBA" id="ARBA00004286"/>
    </source>
</evidence>
<feature type="binding site" evidence="25">
    <location>
        <position position="83"/>
    </location>
    <ligand>
        <name>Mg(2+)</name>
        <dbReference type="ChEBI" id="CHEBI:18420"/>
        <label>1</label>
    </ligand>
</feature>
<evidence type="ECO:0000256" key="5">
    <source>
        <dbReference type="ARBA" id="ARBA00010702"/>
    </source>
</evidence>
<gene>
    <name evidence="26" type="ORF">DGAL_LOCUS14645</name>
</gene>
<feature type="binding site" evidence="25">
    <location>
        <position position="82"/>
    </location>
    <ligand>
        <name>Mg(2+)</name>
        <dbReference type="ChEBI" id="CHEBI:18420"/>
        <label>1</label>
    </ligand>
</feature>
<name>A0A8J2WAB9_9CRUS</name>
<evidence type="ECO:0000256" key="11">
    <source>
        <dbReference type="ARBA" id="ARBA00022763"/>
    </source>
</evidence>
<evidence type="ECO:0000256" key="22">
    <source>
        <dbReference type="ARBA" id="ARBA00043187"/>
    </source>
</evidence>
<comment type="cofactor">
    <cofactor evidence="25">
        <name>Mg(2+)</name>
        <dbReference type="ChEBI" id="CHEBI:18420"/>
    </cofactor>
    <text evidence="25">Binds 2 magnesium ions per subunit.</text>
</comment>
<protein>
    <recommendedName>
        <fullName evidence="17">ADP-ribosylhydrolase ARH3</fullName>
        <ecNumber evidence="7">3.2.1.143</ecNumber>
    </recommendedName>
    <alternativeName>
        <fullName evidence="18">ADP-ribose glycohydrolase ARH3</fullName>
    </alternativeName>
    <alternativeName>
        <fullName evidence="19">ADP-ribosylhydrolase 3</fullName>
    </alternativeName>
    <alternativeName>
        <fullName evidence="22">O-acetyl-ADP-ribose deacetylase ARH3</fullName>
    </alternativeName>
    <alternativeName>
        <fullName evidence="23">Poly(ADP-ribose) glycohydrolase ARH3</fullName>
    </alternativeName>
    <alternativeName>
        <fullName evidence="21">[Protein ADP-ribosylarginine] hydrolase-like protein 2</fullName>
    </alternativeName>
    <alternativeName>
        <fullName evidence="20">[Protein ADP-ribosylserine] hydrolase</fullName>
    </alternativeName>
</protein>
<feature type="binding site" evidence="25">
    <location>
        <position position="81"/>
    </location>
    <ligand>
        <name>Mg(2+)</name>
        <dbReference type="ChEBI" id="CHEBI:18420"/>
        <label>1</label>
    </ligand>
</feature>
<keyword evidence="11" id="KW-0227">DNA damage</keyword>
<evidence type="ECO:0000313" key="27">
    <source>
        <dbReference type="Proteomes" id="UP000789390"/>
    </source>
</evidence>
<keyword evidence="10 25" id="KW-0479">Metal-binding</keyword>
<evidence type="ECO:0000256" key="17">
    <source>
        <dbReference type="ARBA" id="ARBA00041057"/>
    </source>
</evidence>
<evidence type="ECO:0000256" key="23">
    <source>
        <dbReference type="ARBA" id="ARBA00043193"/>
    </source>
</evidence>
<evidence type="ECO:0000256" key="16">
    <source>
        <dbReference type="ARBA" id="ARBA00023242"/>
    </source>
</evidence>
<evidence type="ECO:0000256" key="25">
    <source>
        <dbReference type="PIRSR" id="PIRSR605502-1"/>
    </source>
</evidence>
<dbReference type="GO" id="GO:0140290">
    <property type="term" value="P:peptidyl-serine ADP-deribosylation"/>
    <property type="evidence" value="ECO:0007669"/>
    <property type="project" value="UniProtKB-ARBA"/>
</dbReference>
<dbReference type="GO" id="GO:0006281">
    <property type="term" value="P:DNA repair"/>
    <property type="evidence" value="ECO:0007669"/>
    <property type="project" value="UniProtKB-KW"/>
</dbReference>
<keyword evidence="8" id="KW-0158">Chromosome</keyword>
<evidence type="ECO:0000256" key="20">
    <source>
        <dbReference type="ARBA" id="ARBA00042722"/>
    </source>
</evidence>
<comment type="subcellular location">
    <subcellularLocation>
        <location evidence="2">Chromosome</location>
    </subcellularLocation>
    <subcellularLocation>
        <location evidence="4">Cytoplasm</location>
    </subcellularLocation>
    <subcellularLocation>
        <location evidence="3">Mitochondrion matrix</location>
    </subcellularLocation>
    <subcellularLocation>
        <location evidence="1">Nucleus</location>
    </subcellularLocation>
</comment>
<proteinExistence type="inferred from homology"/>
<evidence type="ECO:0000256" key="3">
    <source>
        <dbReference type="ARBA" id="ARBA00004305"/>
    </source>
</evidence>